<evidence type="ECO:0000256" key="4">
    <source>
        <dbReference type="ARBA" id="ARBA00022806"/>
    </source>
</evidence>
<protein>
    <recommendedName>
        <fullName evidence="9">DNA 3'-5' helicase</fullName>
        <ecNumber evidence="9">5.6.2.4</ecNumber>
    </recommendedName>
    <alternativeName>
        <fullName evidence="10">DNA 3'-5' helicase II</fullName>
    </alternativeName>
</protein>
<proteinExistence type="inferred from homology"/>
<dbReference type="Pfam" id="PF13361">
    <property type="entry name" value="UvrD_C"/>
    <property type="match status" value="1"/>
</dbReference>
<dbReference type="GO" id="GO:0043138">
    <property type="term" value="F:3'-5' DNA helicase activity"/>
    <property type="evidence" value="ECO:0007669"/>
    <property type="project" value="UniProtKB-EC"/>
</dbReference>
<comment type="caution">
    <text evidence="14">The sequence shown here is derived from an EMBL/GenBank/DDBJ whole genome shotgun (WGS) entry which is preliminary data.</text>
</comment>
<evidence type="ECO:0000256" key="5">
    <source>
        <dbReference type="ARBA" id="ARBA00022840"/>
    </source>
</evidence>
<feature type="binding site" evidence="12">
    <location>
        <begin position="30"/>
        <end position="37"/>
    </location>
    <ligand>
        <name>ATP</name>
        <dbReference type="ChEBI" id="CHEBI:30616"/>
    </ligand>
</feature>
<accession>A0A7X5ZIJ8</accession>
<gene>
    <name evidence="14" type="ORF">HBF25_11185</name>
</gene>
<keyword evidence="5 12" id="KW-0067">ATP-binding</keyword>
<evidence type="ECO:0000259" key="13">
    <source>
        <dbReference type="PROSITE" id="PS51198"/>
    </source>
</evidence>
<dbReference type="Gene3D" id="3.40.50.300">
    <property type="entry name" value="P-loop containing nucleotide triphosphate hydrolases"/>
    <property type="match status" value="2"/>
</dbReference>
<evidence type="ECO:0000256" key="3">
    <source>
        <dbReference type="ARBA" id="ARBA00022801"/>
    </source>
</evidence>
<evidence type="ECO:0000256" key="2">
    <source>
        <dbReference type="ARBA" id="ARBA00022741"/>
    </source>
</evidence>
<reference evidence="14 15" key="1">
    <citation type="submission" date="2020-03" db="EMBL/GenBank/DDBJ databases">
        <authorList>
            <person name="Lai Q."/>
        </authorList>
    </citation>
    <scope>NUCLEOTIDE SEQUENCE [LARGE SCALE GENOMIC DNA]</scope>
    <source>
        <strain evidence="14 15">CCUG 25036</strain>
    </source>
</reference>
<dbReference type="PANTHER" id="PTHR11070:SF2">
    <property type="entry name" value="ATP-DEPENDENT DNA HELICASE SRS2"/>
    <property type="match status" value="1"/>
</dbReference>
<keyword evidence="4 12" id="KW-0347">Helicase</keyword>
<keyword evidence="3 12" id="KW-0378">Hydrolase</keyword>
<comment type="catalytic activity">
    <reaction evidence="8">
        <text>Couples ATP hydrolysis with the unwinding of duplex DNA by translocating in the 3'-5' direction.</text>
        <dbReference type="EC" id="5.6.2.4"/>
    </reaction>
</comment>
<evidence type="ECO:0000256" key="9">
    <source>
        <dbReference type="ARBA" id="ARBA00034808"/>
    </source>
</evidence>
<evidence type="ECO:0000256" key="7">
    <source>
        <dbReference type="ARBA" id="ARBA00023235"/>
    </source>
</evidence>
<dbReference type="EC" id="5.6.2.4" evidence="9"/>
<comment type="similarity">
    <text evidence="1">Belongs to the helicase family. UvrD subfamily.</text>
</comment>
<dbReference type="GO" id="GO:0000725">
    <property type="term" value="P:recombinational repair"/>
    <property type="evidence" value="ECO:0007669"/>
    <property type="project" value="TreeGrafter"/>
</dbReference>
<dbReference type="AlphaFoldDB" id="A0A7X5ZIJ8"/>
<dbReference type="PROSITE" id="PS51198">
    <property type="entry name" value="UVRD_HELICASE_ATP_BIND"/>
    <property type="match status" value="1"/>
</dbReference>
<dbReference type="InterPro" id="IPR014017">
    <property type="entry name" value="DNA_helicase_UvrD-like_C"/>
</dbReference>
<dbReference type="Gene3D" id="1.10.10.160">
    <property type="match status" value="1"/>
</dbReference>
<keyword evidence="2 12" id="KW-0547">Nucleotide-binding</keyword>
<feature type="domain" description="UvrD-like helicase ATP-binding" evidence="13">
    <location>
        <begin position="9"/>
        <end position="286"/>
    </location>
</feature>
<dbReference type="RefSeq" id="WP_166948380.1">
    <property type="nucleotide sequence ID" value="NZ_JAARLZ010000005.1"/>
</dbReference>
<dbReference type="SUPFAM" id="SSF52540">
    <property type="entry name" value="P-loop containing nucleoside triphosphate hydrolases"/>
    <property type="match status" value="1"/>
</dbReference>
<dbReference type="InterPro" id="IPR000212">
    <property type="entry name" value="DNA_helicase_UvrD/REP"/>
</dbReference>
<dbReference type="Pfam" id="PF00580">
    <property type="entry name" value="UvrD-helicase"/>
    <property type="match status" value="1"/>
</dbReference>
<comment type="catalytic activity">
    <reaction evidence="11">
        <text>ATP + H2O = ADP + phosphate + H(+)</text>
        <dbReference type="Rhea" id="RHEA:13065"/>
        <dbReference type="ChEBI" id="CHEBI:15377"/>
        <dbReference type="ChEBI" id="CHEBI:15378"/>
        <dbReference type="ChEBI" id="CHEBI:30616"/>
        <dbReference type="ChEBI" id="CHEBI:43474"/>
        <dbReference type="ChEBI" id="CHEBI:456216"/>
        <dbReference type="EC" id="5.6.2.4"/>
    </reaction>
</comment>
<dbReference type="InterPro" id="IPR014016">
    <property type="entry name" value="UvrD-like_ATP-bd"/>
</dbReference>
<evidence type="ECO:0000256" key="1">
    <source>
        <dbReference type="ARBA" id="ARBA00009922"/>
    </source>
</evidence>
<evidence type="ECO:0000256" key="10">
    <source>
        <dbReference type="ARBA" id="ARBA00034923"/>
    </source>
</evidence>
<evidence type="ECO:0000256" key="12">
    <source>
        <dbReference type="PROSITE-ProRule" id="PRU00560"/>
    </source>
</evidence>
<organism evidence="14 15">
    <name type="scientific">Luteibacter anthropi</name>
    <dbReference type="NCBI Taxonomy" id="564369"/>
    <lineage>
        <taxon>Bacteria</taxon>
        <taxon>Pseudomonadati</taxon>
        <taxon>Pseudomonadota</taxon>
        <taxon>Gammaproteobacteria</taxon>
        <taxon>Lysobacterales</taxon>
        <taxon>Rhodanobacteraceae</taxon>
        <taxon>Luteibacter</taxon>
    </lineage>
</organism>
<sequence>MGWRDHVADIRKNEGQSQAFDSTGNCVILAGPGSGKTQTITMKVARLLDEEVQFPRRIAFVTYSNGCANEIRSRLQKLGVVDDKRVEIATVHGLCLTELIIPFAHLAGVGVPNPLVVASAGQRRQFMNDAYRAVHGGGALPNWLETKASALRMEMPDRTSVEWLNIQSEERRFVDEYERRLRTAALIDFDGMVLAGLQLIEGFEWVRKVVRAKFPILVVDEYQDLGVSLHRMVITLMQKAGVRVIAVGDPDQAIFGFTGARPELLLQLAELPGVEKVYLKNNYRCAPAIINASSVVLGKAVRGAAGGGRVTIHAIPPNVAAQVANALDEIVPAILAANEDWTLGDIAFVYRSFREGSLVAAGADERELAYSRYDNGSPIRRTRLLEWMGSVARWCVTPLGRADNSIHDLSLALLRLMGLAADSSAGQALHRKFLGFIFKGRHAEMPLRKWTAGMLKLFLAGAFAERASLVDEAKAVDDLLEACREGNPLAHFTVQNLAMQGRDPDRLYLTTLHSAKGLEFNAVIMIGIEEGAFPHYLSDDKGIAEDRRLFYVGVTRAKHEVHLMYSNTASIFLKDLLVRGVAACL</sequence>
<keyword evidence="15" id="KW-1185">Reference proteome</keyword>
<dbReference type="CDD" id="cd17932">
    <property type="entry name" value="DEXQc_UvrD"/>
    <property type="match status" value="1"/>
</dbReference>
<dbReference type="PANTHER" id="PTHR11070">
    <property type="entry name" value="UVRD / RECB / PCRA DNA HELICASE FAMILY MEMBER"/>
    <property type="match status" value="1"/>
</dbReference>
<name>A0A7X5ZIJ8_9GAMM</name>
<evidence type="ECO:0000256" key="11">
    <source>
        <dbReference type="ARBA" id="ARBA00048988"/>
    </source>
</evidence>
<evidence type="ECO:0000256" key="6">
    <source>
        <dbReference type="ARBA" id="ARBA00023125"/>
    </source>
</evidence>
<dbReference type="GO" id="GO:0005524">
    <property type="term" value="F:ATP binding"/>
    <property type="evidence" value="ECO:0007669"/>
    <property type="project" value="UniProtKB-UniRule"/>
</dbReference>
<dbReference type="Proteomes" id="UP000490980">
    <property type="component" value="Unassembled WGS sequence"/>
</dbReference>
<dbReference type="InterPro" id="IPR027417">
    <property type="entry name" value="P-loop_NTPase"/>
</dbReference>
<evidence type="ECO:0000313" key="15">
    <source>
        <dbReference type="Proteomes" id="UP000490980"/>
    </source>
</evidence>
<dbReference type="EMBL" id="JAARLZ010000005">
    <property type="protein sequence ID" value="NII06952.1"/>
    <property type="molecule type" value="Genomic_DNA"/>
</dbReference>
<dbReference type="InterPro" id="IPR013986">
    <property type="entry name" value="DExx_box_DNA_helicase_dom_sf"/>
</dbReference>
<dbReference type="GO" id="GO:0003677">
    <property type="term" value="F:DNA binding"/>
    <property type="evidence" value="ECO:0007669"/>
    <property type="project" value="UniProtKB-KW"/>
</dbReference>
<keyword evidence="6" id="KW-0238">DNA-binding</keyword>
<evidence type="ECO:0000313" key="14">
    <source>
        <dbReference type="EMBL" id="NII06952.1"/>
    </source>
</evidence>
<dbReference type="GO" id="GO:0016787">
    <property type="term" value="F:hydrolase activity"/>
    <property type="evidence" value="ECO:0007669"/>
    <property type="project" value="UniProtKB-UniRule"/>
</dbReference>
<keyword evidence="7" id="KW-0413">Isomerase</keyword>
<evidence type="ECO:0000256" key="8">
    <source>
        <dbReference type="ARBA" id="ARBA00034617"/>
    </source>
</evidence>